<dbReference type="InterPro" id="IPR050475">
    <property type="entry name" value="Prenyltransferase_related"/>
</dbReference>
<accession>B8FE15</accession>
<dbReference type="KEGG" id="dal:Dalk_5125"/>
<dbReference type="EMBL" id="CP001322">
    <property type="protein sequence ID" value="ACL06796.1"/>
    <property type="molecule type" value="Genomic_DNA"/>
</dbReference>
<dbReference type="Gene3D" id="1.10.357.140">
    <property type="entry name" value="UbiA prenyltransferase"/>
    <property type="match status" value="1"/>
</dbReference>
<name>B8FE15_DESAL</name>
<feature type="transmembrane region" description="Helical" evidence="6">
    <location>
        <begin position="224"/>
        <end position="242"/>
    </location>
</feature>
<proteinExistence type="predicted"/>
<evidence type="ECO:0000256" key="4">
    <source>
        <dbReference type="ARBA" id="ARBA00022989"/>
    </source>
</evidence>
<comment type="subcellular location">
    <subcellularLocation>
        <location evidence="1">Membrane</location>
        <topology evidence="1">Multi-pass membrane protein</topology>
    </subcellularLocation>
</comment>
<gene>
    <name evidence="7" type="ordered locus">Dalk_5125</name>
</gene>
<evidence type="ECO:0000256" key="1">
    <source>
        <dbReference type="ARBA" id="ARBA00004141"/>
    </source>
</evidence>
<dbReference type="Proteomes" id="UP000000739">
    <property type="component" value="Chromosome"/>
</dbReference>
<dbReference type="InterPro" id="IPR044878">
    <property type="entry name" value="UbiA_sf"/>
</dbReference>
<dbReference type="PANTHER" id="PTHR42723:SF1">
    <property type="entry name" value="CHLOROPHYLL SYNTHASE, CHLOROPLASTIC"/>
    <property type="match status" value="1"/>
</dbReference>
<evidence type="ECO:0000313" key="8">
    <source>
        <dbReference type="Proteomes" id="UP000000739"/>
    </source>
</evidence>
<keyword evidence="4 6" id="KW-1133">Transmembrane helix</keyword>
<protein>
    <submittedName>
        <fullName evidence="7">UbiA prenyltransferase</fullName>
    </submittedName>
</protein>
<feature type="transmembrane region" description="Helical" evidence="6">
    <location>
        <begin position="169"/>
        <end position="189"/>
    </location>
</feature>
<evidence type="ECO:0000313" key="7">
    <source>
        <dbReference type="EMBL" id="ACL06796.1"/>
    </source>
</evidence>
<organism evidence="7 8">
    <name type="scientific">Desulfatibacillum aliphaticivorans</name>
    <dbReference type="NCBI Taxonomy" id="218208"/>
    <lineage>
        <taxon>Bacteria</taxon>
        <taxon>Pseudomonadati</taxon>
        <taxon>Thermodesulfobacteriota</taxon>
        <taxon>Desulfobacteria</taxon>
        <taxon>Desulfobacterales</taxon>
        <taxon>Desulfatibacillaceae</taxon>
        <taxon>Desulfatibacillum</taxon>
    </lineage>
</organism>
<keyword evidence="3 6" id="KW-0812">Transmembrane</keyword>
<evidence type="ECO:0000256" key="3">
    <source>
        <dbReference type="ARBA" id="ARBA00022692"/>
    </source>
</evidence>
<dbReference type="HOGENOM" id="CLU_1110013_0_0_7"/>
<feature type="transmembrane region" description="Helical" evidence="6">
    <location>
        <begin position="57"/>
        <end position="81"/>
    </location>
</feature>
<dbReference type="Gene3D" id="1.20.120.1780">
    <property type="entry name" value="UbiA prenyltransferase"/>
    <property type="match status" value="1"/>
</dbReference>
<dbReference type="PANTHER" id="PTHR42723">
    <property type="entry name" value="CHLOROPHYLL SYNTHASE"/>
    <property type="match status" value="1"/>
</dbReference>
<feature type="transmembrane region" description="Helical" evidence="6">
    <location>
        <begin position="93"/>
        <end position="115"/>
    </location>
</feature>
<keyword evidence="8" id="KW-1185">Reference proteome</keyword>
<keyword evidence="2" id="KW-1003">Cell membrane</keyword>
<evidence type="ECO:0000256" key="2">
    <source>
        <dbReference type="ARBA" id="ARBA00022475"/>
    </source>
</evidence>
<sequence>MTTPFYVGFGCCCAYLSFTYGYNNLFDRDLDAPAKNPITAGRIPFNQARYLALTAGLAGWVLSWLVSVSAGLLATGMYLASWLYSGPVQVKRIFIAGSLMNCLIFIPIFSLGMLVSGGAAAGGFFMAFVLCPSVMIPQLAHEIQDRESDLKAGVQTVAVKAGKKKTIGFMRLLALFRALLGWVGFFPGYLAAGDALLISAISLFEIGLMSLYSHERDLAKMRLFFRFSNIILGLGLLALWMLRGRLEGAI</sequence>
<evidence type="ECO:0000256" key="6">
    <source>
        <dbReference type="SAM" id="Phobius"/>
    </source>
</evidence>
<reference evidence="7 8" key="1">
    <citation type="journal article" date="2012" name="Environ. Microbiol.">
        <title>The genome sequence of Desulfatibacillum alkenivorans AK-01: a blueprint for anaerobic alkane oxidation.</title>
        <authorList>
            <person name="Callaghan A.V."/>
            <person name="Morris B.E."/>
            <person name="Pereira I.A."/>
            <person name="McInerney M.J."/>
            <person name="Austin R.N."/>
            <person name="Groves J.T."/>
            <person name="Kukor J.J."/>
            <person name="Suflita J.M."/>
            <person name="Young L.Y."/>
            <person name="Zylstra G.J."/>
            <person name="Wawrik B."/>
        </authorList>
    </citation>
    <scope>NUCLEOTIDE SEQUENCE [LARGE SCALE GENOMIC DNA]</scope>
    <source>
        <strain evidence="7 8">AK-01</strain>
    </source>
</reference>
<keyword evidence="5 6" id="KW-0472">Membrane</keyword>
<evidence type="ECO:0000256" key="5">
    <source>
        <dbReference type="ARBA" id="ARBA00023136"/>
    </source>
</evidence>
<dbReference type="Pfam" id="PF01040">
    <property type="entry name" value="UbiA"/>
    <property type="match status" value="1"/>
</dbReference>
<dbReference type="AlphaFoldDB" id="B8FE15"/>
<dbReference type="GO" id="GO:0016020">
    <property type="term" value="C:membrane"/>
    <property type="evidence" value="ECO:0007669"/>
    <property type="project" value="UniProtKB-SubCell"/>
</dbReference>
<feature type="transmembrane region" description="Helical" evidence="6">
    <location>
        <begin position="195"/>
        <end position="212"/>
    </location>
</feature>
<dbReference type="GO" id="GO:0016765">
    <property type="term" value="F:transferase activity, transferring alkyl or aryl (other than methyl) groups"/>
    <property type="evidence" value="ECO:0007669"/>
    <property type="project" value="InterPro"/>
</dbReference>
<feature type="transmembrane region" description="Helical" evidence="6">
    <location>
        <begin position="121"/>
        <end position="140"/>
    </location>
</feature>
<dbReference type="eggNOG" id="COG0382">
    <property type="taxonomic scope" value="Bacteria"/>
</dbReference>
<dbReference type="InterPro" id="IPR000537">
    <property type="entry name" value="UbiA_prenyltransferase"/>
</dbReference>